<name>A0A2X0PQ67_9BASI</name>
<accession>A0A2X0PQ67</accession>
<protein>
    <submittedName>
        <fullName evidence="1">BQ5605_C040g11862 protein</fullName>
    </submittedName>
</protein>
<evidence type="ECO:0000313" key="1">
    <source>
        <dbReference type="EMBL" id="SGZ32354.1"/>
    </source>
</evidence>
<dbReference type="AlphaFoldDB" id="A0A2X0PQ67"/>
<proteinExistence type="predicted"/>
<evidence type="ECO:0000313" key="2">
    <source>
        <dbReference type="Proteomes" id="UP000249464"/>
    </source>
</evidence>
<gene>
    <name evidence="1" type="primary">BQ5605_C040g11862</name>
    <name evidence="1" type="ORF">BQ5605_C040G11862</name>
</gene>
<dbReference type="EMBL" id="FQNC01000118">
    <property type="protein sequence ID" value="SGZ32354.1"/>
    <property type="molecule type" value="Genomic_DNA"/>
</dbReference>
<sequence>MRHKLSLTRDTSMATSLHQMFFQTQVRVGPIQNNIQLFGCIHFVS</sequence>
<reference evidence="1 2" key="1">
    <citation type="submission" date="2016-11" db="EMBL/GenBank/DDBJ databases">
        <authorList>
            <person name="Jaros S."/>
            <person name="Januszkiewicz K."/>
            <person name="Wedrychowicz H."/>
        </authorList>
    </citation>
    <scope>NUCLEOTIDE SEQUENCE [LARGE SCALE GENOMIC DNA]</scope>
</reference>
<dbReference type="Proteomes" id="UP000249464">
    <property type="component" value="Unassembled WGS sequence"/>
</dbReference>
<keyword evidence="2" id="KW-1185">Reference proteome</keyword>
<organism evidence="1 2">
    <name type="scientific">Microbotryum silenes-dioicae</name>
    <dbReference type="NCBI Taxonomy" id="796604"/>
    <lineage>
        <taxon>Eukaryota</taxon>
        <taxon>Fungi</taxon>
        <taxon>Dikarya</taxon>
        <taxon>Basidiomycota</taxon>
        <taxon>Pucciniomycotina</taxon>
        <taxon>Microbotryomycetes</taxon>
        <taxon>Microbotryales</taxon>
        <taxon>Microbotryaceae</taxon>
        <taxon>Microbotryum</taxon>
    </lineage>
</organism>